<name>A0ABU1VLQ0_9GAMM</name>
<keyword evidence="7" id="KW-1185">Reference proteome</keyword>
<keyword evidence="3" id="KW-0520">NAD</keyword>
<dbReference type="InterPro" id="IPR003000">
    <property type="entry name" value="Sirtuin"/>
</dbReference>
<dbReference type="RefSeq" id="WP_310052289.1">
    <property type="nucleotide sequence ID" value="NZ_JAVDVW010000001.1"/>
</dbReference>
<dbReference type="InterPro" id="IPR026590">
    <property type="entry name" value="Ssirtuin_cat_dom"/>
</dbReference>
<dbReference type="SUPFAM" id="SSF52467">
    <property type="entry name" value="DHS-like NAD/FAD-binding domain"/>
    <property type="match status" value="1"/>
</dbReference>
<feature type="binding site" evidence="4">
    <location>
        <position position="183"/>
    </location>
    <ligand>
        <name>Zn(2+)</name>
        <dbReference type="ChEBI" id="CHEBI:29105"/>
    </ligand>
</feature>
<evidence type="ECO:0000256" key="3">
    <source>
        <dbReference type="ARBA" id="ARBA00023027"/>
    </source>
</evidence>
<dbReference type="PANTHER" id="PTHR11085">
    <property type="entry name" value="NAD-DEPENDENT PROTEIN DEACYLASE SIRTUIN-5, MITOCHONDRIAL-RELATED"/>
    <property type="match status" value="1"/>
</dbReference>
<keyword evidence="2" id="KW-0808">Transferase</keyword>
<accession>A0ABU1VLQ0</accession>
<dbReference type="EMBL" id="JAVDVW010000001">
    <property type="protein sequence ID" value="MDR7098411.1"/>
    <property type="molecule type" value="Genomic_DNA"/>
</dbReference>
<dbReference type="InterPro" id="IPR026591">
    <property type="entry name" value="Sirtuin_cat_small_dom_sf"/>
</dbReference>
<dbReference type="PANTHER" id="PTHR11085:SF10">
    <property type="entry name" value="NAD-DEPENDENT PROTEIN DEACYLASE SIRTUIN-5, MITOCHONDRIAL-RELATED"/>
    <property type="match status" value="1"/>
</dbReference>
<evidence type="ECO:0000256" key="4">
    <source>
        <dbReference type="PROSITE-ProRule" id="PRU00236"/>
    </source>
</evidence>
<proteinExistence type="predicted"/>
<keyword evidence="4" id="KW-0479">Metal-binding</keyword>
<dbReference type="NCBIfam" id="NF003738">
    <property type="entry name" value="PRK05333.1"/>
    <property type="match status" value="1"/>
</dbReference>
<protein>
    <recommendedName>
        <fullName evidence="1">protein acetyllysine N-acetyltransferase</fullName>
        <ecNumber evidence="1">2.3.1.286</ecNumber>
    </recommendedName>
</protein>
<dbReference type="Pfam" id="PF02146">
    <property type="entry name" value="SIR2"/>
    <property type="match status" value="1"/>
</dbReference>
<feature type="binding site" evidence="4">
    <location>
        <position position="186"/>
    </location>
    <ligand>
        <name>Zn(2+)</name>
        <dbReference type="ChEBI" id="CHEBI:29105"/>
    </ligand>
</feature>
<evidence type="ECO:0000259" key="5">
    <source>
        <dbReference type="PROSITE" id="PS50305"/>
    </source>
</evidence>
<comment type="caution">
    <text evidence="6">The sequence shown here is derived from an EMBL/GenBank/DDBJ whole genome shotgun (WGS) entry which is preliminary data.</text>
</comment>
<dbReference type="Gene3D" id="3.40.50.1220">
    <property type="entry name" value="TPP-binding domain"/>
    <property type="match status" value="1"/>
</dbReference>
<feature type="binding site" evidence="4">
    <location>
        <position position="132"/>
    </location>
    <ligand>
        <name>Zn(2+)</name>
        <dbReference type="ChEBI" id="CHEBI:29105"/>
    </ligand>
</feature>
<feature type="domain" description="Deacetylase sirtuin-type" evidence="5">
    <location>
        <begin position="3"/>
        <end position="280"/>
    </location>
</feature>
<evidence type="ECO:0000256" key="1">
    <source>
        <dbReference type="ARBA" id="ARBA00012928"/>
    </source>
</evidence>
<evidence type="ECO:0000256" key="2">
    <source>
        <dbReference type="ARBA" id="ARBA00022679"/>
    </source>
</evidence>
<feature type="binding site" evidence="4">
    <location>
        <position position="135"/>
    </location>
    <ligand>
        <name>Zn(2+)</name>
        <dbReference type="ChEBI" id="CHEBI:29105"/>
    </ligand>
</feature>
<dbReference type="PROSITE" id="PS50305">
    <property type="entry name" value="SIRTUIN"/>
    <property type="match status" value="1"/>
</dbReference>
<evidence type="ECO:0000313" key="7">
    <source>
        <dbReference type="Proteomes" id="UP001267878"/>
    </source>
</evidence>
<dbReference type="InterPro" id="IPR029035">
    <property type="entry name" value="DHS-like_NAD/FAD-binding_dom"/>
</dbReference>
<dbReference type="EC" id="2.3.1.286" evidence="1"/>
<feature type="active site" description="Proton acceptor" evidence="4">
    <location>
        <position position="124"/>
    </location>
</feature>
<dbReference type="Proteomes" id="UP001267878">
    <property type="component" value="Unassembled WGS sequence"/>
</dbReference>
<reference evidence="6 7" key="1">
    <citation type="submission" date="2023-07" db="EMBL/GenBank/DDBJ databases">
        <title>Sorghum-associated microbial communities from plants grown in Nebraska, USA.</title>
        <authorList>
            <person name="Schachtman D."/>
        </authorList>
    </citation>
    <scope>NUCLEOTIDE SEQUENCE [LARGE SCALE GENOMIC DNA]</scope>
    <source>
        <strain evidence="6 7">BE187</strain>
    </source>
</reference>
<evidence type="ECO:0000313" key="6">
    <source>
        <dbReference type="EMBL" id="MDR7098411.1"/>
    </source>
</evidence>
<sequence>MTTRVALDTARELRTWLRSYRSVFVLTGAGVSTNSGIPDYRGADGHWKRRAPITYQAFVQDPAMRARYWARSFVGWPVVAQARPNRAHAALATLEAQGKITALVTQNVDGLHARAGQQAVIDLHGRIDQVICLECATRLPRASVQALLADAHPDWTTITASAAPDGDADLEHLDFSRFQPPPCPNCGGLLKPDVVFFGENVPRARVAVAADALQQADAMLIVGSSLMVYSGYRFARLAHEAGLPLAILTRGVTRADDLASLKLHADCEATLAGAVDACMA</sequence>
<dbReference type="InterPro" id="IPR050134">
    <property type="entry name" value="NAD-dep_sirtuin_deacylases"/>
</dbReference>
<keyword evidence="4" id="KW-0862">Zinc</keyword>
<organism evidence="6 7">
    <name type="scientific">Agrilutibacter niabensis</name>
    <dbReference type="NCBI Taxonomy" id="380628"/>
    <lineage>
        <taxon>Bacteria</taxon>
        <taxon>Pseudomonadati</taxon>
        <taxon>Pseudomonadota</taxon>
        <taxon>Gammaproteobacteria</taxon>
        <taxon>Lysobacterales</taxon>
        <taxon>Lysobacteraceae</taxon>
        <taxon>Agrilutibacter</taxon>
    </lineage>
</organism>
<dbReference type="Gene3D" id="3.30.1600.10">
    <property type="entry name" value="SIR2/SIRT2 'Small Domain"/>
    <property type="match status" value="1"/>
</dbReference>
<gene>
    <name evidence="6" type="ORF">J2X04_000758</name>
</gene>